<evidence type="ECO:0000313" key="1">
    <source>
        <dbReference type="EMBL" id="QJA88410.1"/>
    </source>
</evidence>
<sequence length="92" mass="10304">MKYTEWKAKKSPLGDWIISSEYELIARELRHWNVNLIVEAVNACIRLNPENPLAVAQSIEGAFAVCKYLAEQGWNAGVTEDALKVLADSKTI</sequence>
<organism evidence="1">
    <name type="scientific">viral metagenome</name>
    <dbReference type="NCBI Taxonomy" id="1070528"/>
    <lineage>
        <taxon>unclassified sequences</taxon>
        <taxon>metagenomes</taxon>
        <taxon>organismal metagenomes</taxon>
    </lineage>
</organism>
<accession>A0A6M3L2B2</accession>
<proteinExistence type="predicted"/>
<gene>
    <name evidence="1" type="ORF">MM415B02766_0010</name>
</gene>
<protein>
    <submittedName>
        <fullName evidence="1">Uncharacterized protein</fullName>
    </submittedName>
</protein>
<dbReference type="EMBL" id="MT142776">
    <property type="protein sequence ID" value="QJA88410.1"/>
    <property type="molecule type" value="Genomic_DNA"/>
</dbReference>
<reference evidence="1" key="1">
    <citation type="submission" date="2020-03" db="EMBL/GenBank/DDBJ databases">
        <title>The deep terrestrial virosphere.</title>
        <authorList>
            <person name="Holmfeldt K."/>
            <person name="Nilsson E."/>
            <person name="Simone D."/>
            <person name="Lopez-Fernandez M."/>
            <person name="Wu X."/>
            <person name="de Brujin I."/>
            <person name="Lundin D."/>
            <person name="Andersson A."/>
            <person name="Bertilsson S."/>
            <person name="Dopson M."/>
        </authorList>
    </citation>
    <scope>NUCLEOTIDE SEQUENCE</scope>
    <source>
        <strain evidence="1">MM415B02766</strain>
    </source>
</reference>
<name>A0A6M3L2B2_9ZZZZ</name>
<dbReference type="AlphaFoldDB" id="A0A6M3L2B2"/>